<gene>
    <name evidence="2" type="ORF">GSPATT00025075001</name>
</gene>
<dbReference type="HOGENOM" id="CLU_777210_0_0_1"/>
<dbReference type="EMBL" id="CT868667">
    <property type="protein sequence ID" value="CAK92341.1"/>
    <property type="molecule type" value="Genomic_DNA"/>
</dbReference>
<keyword evidence="1" id="KW-0472">Membrane</keyword>
<dbReference type="InParanoid" id="A0EAM4"/>
<keyword evidence="1" id="KW-0812">Transmembrane</keyword>
<keyword evidence="3" id="KW-1185">Reference proteome</keyword>
<proteinExistence type="predicted"/>
<evidence type="ECO:0000313" key="2">
    <source>
        <dbReference type="EMBL" id="CAK92341.1"/>
    </source>
</evidence>
<organism evidence="2 3">
    <name type="scientific">Paramecium tetraurelia</name>
    <dbReference type="NCBI Taxonomy" id="5888"/>
    <lineage>
        <taxon>Eukaryota</taxon>
        <taxon>Sar</taxon>
        <taxon>Alveolata</taxon>
        <taxon>Ciliophora</taxon>
        <taxon>Intramacronucleata</taxon>
        <taxon>Oligohymenophorea</taxon>
        <taxon>Peniculida</taxon>
        <taxon>Parameciidae</taxon>
        <taxon>Paramecium</taxon>
    </lineage>
</organism>
<dbReference type="AlphaFoldDB" id="A0EAM4"/>
<reference evidence="2 3" key="1">
    <citation type="journal article" date="2006" name="Nature">
        <title>Global trends of whole-genome duplications revealed by the ciliate Paramecium tetraurelia.</title>
        <authorList>
            <consortium name="Genoscope"/>
            <person name="Aury J.-M."/>
            <person name="Jaillon O."/>
            <person name="Duret L."/>
            <person name="Noel B."/>
            <person name="Jubin C."/>
            <person name="Porcel B.M."/>
            <person name="Segurens B."/>
            <person name="Daubin V."/>
            <person name="Anthouard V."/>
            <person name="Aiach N."/>
            <person name="Arnaiz O."/>
            <person name="Billaut A."/>
            <person name="Beisson J."/>
            <person name="Blanc I."/>
            <person name="Bouhouche K."/>
            <person name="Camara F."/>
            <person name="Duharcourt S."/>
            <person name="Guigo R."/>
            <person name="Gogendeau D."/>
            <person name="Katinka M."/>
            <person name="Keller A.-M."/>
            <person name="Kissmehl R."/>
            <person name="Klotz C."/>
            <person name="Koll F."/>
            <person name="Le Moue A."/>
            <person name="Lepere C."/>
            <person name="Malinsky S."/>
            <person name="Nowacki M."/>
            <person name="Nowak J.K."/>
            <person name="Plattner H."/>
            <person name="Poulain J."/>
            <person name="Ruiz F."/>
            <person name="Serrano V."/>
            <person name="Zagulski M."/>
            <person name="Dessen P."/>
            <person name="Betermier M."/>
            <person name="Weissenbach J."/>
            <person name="Scarpelli C."/>
            <person name="Schachter V."/>
            <person name="Sperling L."/>
            <person name="Meyer E."/>
            <person name="Cohen J."/>
            <person name="Wincker P."/>
        </authorList>
    </citation>
    <scope>NUCLEOTIDE SEQUENCE [LARGE SCALE GENOMIC DNA]</scope>
    <source>
        <strain evidence="2 3">Stock d4-2</strain>
    </source>
</reference>
<accession>A0EAM4</accession>
<evidence type="ECO:0000256" key="1">
    <source>
        <dbReference type="SAM" id="Phobius"/>
    </source>
</evidence>
<name>A0EAM4_PARTE</name>
<dbReference type="Proteomes" id="UP000000600">
    <property type="component" value="Unassembled WGS sequence"/>
</dbReference>
<evidence type="ECO:0000313" key="3">
    <source>
        <dbReference type="Proteomes" id="UP000000600"/>
    </source>
</evidence>
<dbReference type="KEGG" id="ptm:GSPATT00025075001"/>
<sequence length="357" mass="42782">MYRIASILPLPFFLLFPLTILYMQIFQNSQSKNYHDIIFYVLLVFYLDKKIYWKILVSILILFISIKKISISTVFLQQQQYPQSLIISLLTFETMLIIHHACQNQYYLISIYEYKQNYSIANNFFKVLDQNVKIEGKISKFILPKQFCQLNLSLIMFEQHFILLSAILIGLYLRQVQSECEKRKLASHDLFFAKNNDSALIESDSEERFNFLENQIQSSFLILIQEDEKIISTQFVDSPNDNLDAEKWLCQLIQTINQYCISCTVSIYIDEEGNTYQKHEEDYFRLKIETSHSEECYQFYLEDNLEFLVFCRAKKFINIYSVNLLNEFKMERRRDKLLTLILQSRFWILSYILCIMY</sequence>
<keyword evidence="1" id="KW-1133">Transmembrane helix</keyword>
<evidence type="ECO:0008006" key="4">
    <source>
        <dbReference type="Google" id="ProtNLM"/>
    </source>
</evidence>
<protein>
    <recommendedName>
        <fullName evidence="4">Transmembrane protein</fullName>
    </recommendedName>
</protein>
<dbReference type="RefSeq" id="XP_001459738.1">
    <property type="nucleotide sequence ID" value="XM_001459701.1"/>
</dbReference>
<feature type="transmembrane region" description="Helical" evidence="1">
    <location>
        <begin position="7"/>
        <end position="25"/>
    </location>
</feature>
<dbReference type="GeneID" id="5045523"/>